<evidence type="ECO:0000313" key="2">
    <source>
        <dbReference type="EMBL" id="EKR55911.1"/>
    </source>
</evidence>
<evidence type="ECO:0000256" key="1">
    <source>
        <dbReference type="SAM" id="Phobius"/>
    </source>
</evidence>
<dbReference type="RefSeq" id="WP_001974086.1">
    <property type="nucleotide sequence ID" value="NZ_AHNR02000028.1"/>
</dbReference>
<keyword evidence="1" id="KW-0472">Membrane</keyword>
<reference evidence="2 3" key="1">
    <citation type="submission" date="2012-10" db="EMBL/GenBank/DDBJ databases">
        <authorList>
            <person name="Harkins D.M."/>
            <person name="Durkin A.S."/>
            <person name="Brinkac L.M."/>
            <person name="Haft D.H."/>
            <person name="Selengut J.D."/>
            <person name="Sanka R."/>
            <person name="DePew J."/>
            <person name="Purushe J."/>
            <person name="Chanthongthip A."/>
            <person name="Lattana O."/>
            <person name="Phetsouvanh R."/>
            <person name="Newton P.N."/>
            <person name="Vinetz J.M."/>
            <person name="Sutton G.G."/>
            <person name="Nierman W.C."/>
            <person name="Fouts D.E."/>
        </authorList>
    </citation>
    <scope>NUCLEOTIDE SEQUENCE [LARGE SCALE GENOMIC DNA]</scope>
    <source>
        <strain evidence="2 3">UI 12758</strain>
    </source>
</reference>
<sequence length="53" mass="6165">MSSFEIFELVIMYTIAGTLVVWGVLVILALLLIAIIWREDIFSFFKTEAKKRK</sequence>
<keyword evidence="1" id="KW-0812">Transmembrane</keyword>
<protein>
    <submittedName>
        <fullName evidence="2">Uncharacterized protein</fullName>
    </submittedName>
</protein>
<dbReference type="Proteomes" id="UP000001340">
    <property type="component" value="Unassembled WGS sequence"/>
</dbReference>
<name>A0A0E2D8U8_LEPIR</name>
<dbReference type="EMBL" id="AHNR02000028">
    <property type="protein sequence ID" value="EKR55911.1"/>
    <property type="molecule type" value="Genomic_DNA"/>
</dbReference>
<organism evidence="2 3">
    <name type="scientific">Leptospira interrogans str. UI 12758</name>
    <dbReference type="NCBI Taxonomy" id="1049938"/>
    <lineage>
        <taxon>Bacteria</taxon>
        <taxon>Pseudomonadati</taxon>
        <taxon>Spirochaetota</taxon>
        <taxon>Spirochaetia</taxon>
        <taxon>Leptospirales</taxon>
        <taxon>Leptospiraceae</taxon>
        <taxon>Leptospira</taxon>
    </lineage>
</organism>
<keyword evidence="1" id="KW-1133">Transmembrane helix</keyword>
<accession>A0A0E2D8U8</accession>
<evidence type="ECO:0000313" key="3">
    <source>
        <dbReference type="Proteomes" id="UP000001340"/>
    </source>
</evidence>
<dbReference type="AlphaFoldDB" id="A0A0E2D8U8"/>
<comment type="caution">
    <text evidence="2">The sequence shown here is derived from an EMBL/GenBank/DDBJ whole genome shotgun (WGS) entry which is preliminary data.</text>
</comment>
<feature type="transmembrane region" description="Helical" evidence="1">
    <location>
        <begin position="12"/>
        <end position="37"/>
    </location>
</feature>
<proteinExistence type="predicted"/>
<gene>
    <name evidence="2" type="ORF">LEP1GSC105_2189</name>
</gene>